<name>A0A9D4Z8B6_ADICA</name>
<feature type="region of interest" description="Disordered" evidence="1">
    <location>
        <begin position="1"/>
        <end position="28"/>
    </location>
</feature>
<proteinExistence type="predicted"/>
<evidence type="ECO:0000313" key="3">
    <source>
        <dbReference type="Proteomes" id="UP000886520"/>
    </source>
</evidence>
<comment type="caution">
    <text evidence="2">The sequence shown here is derived from an EMBL/GenBank/DDBJ whole genome shotgun (WGS) entry which is preliminary data.</text>
</comment>
<dbReference type="AlphaFoldDB" id="A0A9D4Z8B6"/>
<protein>
    <submittedName>
        <fullName evidence="2">Uncharacterized protein</fullName>
    </submittedName>
</protein>
<gene>
    <name evidence="2" type="ORF">GOP47_0021270</name>
</gene>
<reference evidence="2" key="1">
    <citation type="submission" date="2021-01" db="EMBL/GenBank/DDBJ databases">
        <title>Adiantum capillus-veneris genome.</title>
        <authorList>
            <person name="Fang Y."/>
            <person name="Liao Q."/>
        </authorList>
    </citation>
    <scope>NUCLEOTIDE SEQUENCE</scope>
    <source>
        <strain evidence="2">H3</strain>
        <tissue evidence="2">Leaf</tissue>
    </source>
</reference>
<organism evidence="2 3">
    <name type="scientific">Adiantum capillus-veneris</name>
    <name type="common">Maidenhair fern</name>
    <dbReference type="NCBI Taxonomy" id="13818"/>
    <lineage>
        <taxon>Eukaryota</taxon>
        <taxon>Viridiplantae</taxon>
        <taxon>Streptophyta</taxon>
        <taxon>Embryophyta</taxon>
        <taxon>Tracheophyta</taxon>
        <taxon>Polypodiopsida</taxon>
        <taxon>Polypodiidae</taxon>
        <taxon>Polypodiales</taxon>
        <taxon>Pteridineae</taxon>
        <taxon>Pteridaceae</taxon>
        <taxon>Vittarioideae</taxon>
        <taxon>Adiantum</taxon>
    </lineage>
</organism>
<evidence type="ECO:0000313" key="2">
    <source>
        <dbReference type="EMBL" id="KAI5064600.1"/>
    </source>
</evidence>
<accession>A0A9D4Z8B6</accession>
<sequence length="99" mass="10400">MGASPSRPKTVDKLDAETNVDASSYSAGLSQKDQKGYTRASLGQVEAMTTFPPELSAATTNDNAATTAILFLGAMQNIKSRLTSTENQSLSLSLSLSLK</sequence>
<evidence type="ECO:0000256" key="1">
    <source>
        <dbReference type="SAM" id="MobiDB-lite"/>
    </source>
</evidence>
<keyword evidence="3" id="KW-1185">Reference proteome</keyword>
<dbReference type="EMBL" id="JABFUD020000020">
    <property type="protein sequence ID" value="KAI5064600.1"/>
    <property type="molecule type" value="Genomic_DNA"/>
</dbReference>
<dbReference type="Proteomes" id="UP000886520">
    <property type="component" value="Chromosome 20"/>
</dbReference>